<sequence length="64" mass="7777">MINIQKALKKLKSKNFKKHCKKLSRSYKNFKNMFDKQMTEELSLHCDPEIDHRIKLLKKDDKEL</sequence>
<reference evidence="1 2" key="1">
    <citation type="submission" date="2015-07" db="EMBL/GenBank/DDBJ databases">
        <title>Emmonsia species relationships and genome sequence.</title>
        <authorList>
            <person name="Cuomo C.A."/>
            <person name="Schwartz I.S."/>
            <person name="Kenyon C."/>
            <person name="de Hoog G.S."/>
            <person name="Govender N.P."/>
            <person name="Botha A."/>
            <person name="Moreno L."/>
            <person name="de Vries M."/>
            <person name="Munoz J.F."/>
            <person name="Stielow J.B."/>
        </authorList>
    </citation>
    <scope>NUCLEOTIDE SEQUENCE [LARGE SCALE GENOMIC DNA]</scope>
    <source>
        <strain evidence="1 2">CBS 136260</strain>
    </source>
</reference>
<protein>
    <submittedName>
        <fullName evidence="1">Uncharacterized protein</fullName>
    </submittedName>
</protein>
<dbReference type="Proteomes" id="UP000091918">
    <property type="component" value="Unassembled WGS sequence"/>
</dbReference>
<evidence type="ECO:0000313" key="1">
    <source>
        <dbReference type="EMBL" id="OAX77435.1"/>
    </source>
</evidence>
<comment type="caution">
    <text evidence="1">The sequence shown here is derived from an EMBL/GenBank/DDBJ whole genome shotgun (WGS) entry which is preliminary data.</text>
</comment>
<feature type="non-terminal residue" evidence="1">
    <location>
        <position position="64"/>
    </location>
</feature>
<dbReference type="EMBL" id="LGUA01002544">
    <property type="protein sequence ID" value="OAX77435.1"/>
    <property type="molecule type" value="Genomic_DNA"/>
</dbReference>
<accession>A0A1B7NKX5</accession>
<gene>
    <name evidence="1" type="ORF">ACJ72_08266</name>
</gene>
<name>A0A1B7NKX5_9EURO</name>
<keyword evidence="2" id="KW-1185">Reference proteome</keyword>
<proteinExistence type="predicted"/>
<evidence type="ECO:0000313" key="2">
    <source>
        <dbReference type="Proteomes" id="UP000091918"/>
    </source>
</evidence>
<organism evidence="1 2">
    <name type="scientific">Emergomyces africanus</name>
    <dbReference type="NCBI Taxonomy" id="1955775"/>
    <lineage>
        <taxon>Eukaryota</taxon>
        <taxon>Fungi</taxon>
        <taxon>Dikarya</taxon>
        <taxon>Ascomycota</taxon>
        <taxon>Pezizomycotina</taxon>
        <taxon>Eurotiomycetes</taxon>
        <taxon>Eurotiomycetidae</taxon>
        <taxon>Onygenales</taxon>
        <taxon>Ajellomycetaceae</taxon>
        <taxon>Emergomyces</taxon>
    </lineage>
</organism>
<dbReference type="AlphaFoldDB" id="A0A1B7NKX5"/>